<dbReference type="EMBL" id="JAQQLF010000011">
    <property type="protein sequence ID" value="MDC7717623.1"/>
    <property type="molecule type" value="Genomic_DNA"/>
</dbReference>
<reference evidence="1 2" key="1">
    <citation type="submission" date="2023-01" db="EMBL/GenBank/DDBJ databases">
        <title>Novel species of the genus Vogesella isolated from rivers.</title>
        <authorList>
            <person name="Lu H."/>
        </authorList>
    </citation>
    <scope>NUCLEOTIDE SEQUENCE [LARGE SCALE GENOMIC DNA]</scope>
    <source>
        <strain evidence="1 2">DC21W</strain>
    </source>
</reference>
<dbReference type="RefSeq" id="WP_272751938.1">
    <property type="nucleotide sequence ID" value="NZ_JAQQLF010000011.1"/>
</dbReference>
<evidence type="ECO:0000313" key="2">
    <source>
        <dbReference type="Proteomes" id="UP001219956"/>
    </source>
</evidence>
<organism evidence="1 2">
    <name type="scientific">Vogesella aquatica</name>
    <dbReference type="NCBI Taxonomy" id="2984206"/>
    <lineage>
        <taxon>Bacteria</taxon>
        <taxon>Pseudomonadati</taxon>
        <taxon>Pseudomonadota</taxon>
        <taxon>Betaproteobacteria</taxon>
        <taxon>Neisseriales</taxon>
        <taxon>Chromobacteriaceae</taxon>
        <taxon>Vogesella</taxon>
    </lineage>
</organism>
<comment type="caution">
    <text evidence="1">The sequence shown here is derived from an EMBL/GenBank/DDBJ whole genome shotgun (WGS) entry which is preliminary data.</text>
</comment>
<dbReference type="Proteomes" id="UP001219956">
    <property type="component" value="Unassembled WGS sequence"/>
</dbReference>
<protein>
    <submittedName>
        <fullName evidence="1">Uncharacterized protein</fullName>
    </submittedName>
</protein>
<evidence type="ECO:0000313" key="1">
    <source>
        <dbReference type="EMBL" id="MDC7717623.1"/>
    </source>
</evidence>
<keyword evidence="2" id="KW-1185">Reference proteome</keyword>
<accession>A0ABT5IYH3</accession>
<proteinExistence type="predicted"/>
<sequence>MTNPTPDQGWNPQDLPVLTDVVEVEAIPVLDIPAYDFSAELDALAQVLPGEAPPGLTLPDELSLDDVLGDDLGDAEQASLNASQLIERLPSLDLEVDLPSELSLDDVLPGLDHRHDNPLAASPLAGSGQPADDFVFELDDVPQASAPEAAGSSDGLGALFARATFEPVVPSTSVVPPDAPADAGLDALQPDQASLDQFAAQLDDFDEPADLPELPLDAFLNKADDAISPQTEIFAAASTDDEWASTWEPPATQAADLAELNAVPVLMPEPDTAPVLQSSPPLLTDAGWEVTGTDAPLASDAANLRPEAAMPDLSVAPAFEALPWDVPDEPAANLAMSIDDILADLQPVQAPLAVAQDKVLPLAPPTPVTLAEPAEDPLVPVAEPVVQPAFDAALAGTAAQDEIVVEADFVVQPAAPEPMADAVERVTSPPVEETAFADMPAASGLSAVAEPVSRFDQINSELGRAVEPVPAWLQAAQAELAAREPVLPEPAAHDIVQSISLDSLPMGVLGGGLGLAGAVVSPAATLGEPAGKLPGGDWPLSVAGFHAGDKEVELAWARDLGAEPPLDLDQLPDASEPEVAPVIAEVIRLRRQPLVPDELAAPAVVASPAQVTAQPVPVLSENDIHIEAVGQAMPAEANQPPGASAVAAGLDENALIEALYARVLPRMKVELALWMQDALEQQAKQLMAGVMKQLKEDFDMMLAESLRASLREALDEAASHNKEV</sequence>
<name>A0ABT5IYH3_9NEIS</name>
<gene>
    <name evidence="1" type="ORF">PQU95_10410</name>
</gene>